<comment type="caution">
    <text evidence="1">The sequence shown here is derived from an EMBL/GenBank/DDBJ whole genome shotgun (WGS) entry which is preliminary data.</text>
</comment>
<gene>
    <name evidence="1" type="ORF">LCGC14_1452430</name>
</gene>
<feature type="non-terminal residue" evidence="1">
    <location>
        <position position="1"/>
    </location>
</feature>
<organism evidence="1">
    <name type="scientific">marine sediment metagenome</name>
    <dbReference type="NCBI Taxonomy" id="412755"/>
    <lineage>
        <taxon>unclassified sequences</taxon>
        <taxon>metagenomes</taxon>
        <taxon>ecological metagenomes</taxon>
    </lineage>
</organism>
<dbReference type="EMBL" id="LAZR01010016">
    <property type="protein sequence ID" value="KKM69286.1"/>
    <property type="molecule type" value="Genomic_DNA"/>
</dbReference>
<dbReference type="AlphaFoldDB" id="A0A0F9K3W5"/>
<evidence type="ECO:0000313" key="1">
    <source>
        <dbReference type="EMBL" id="KKM69286.1"/>
    </source>
</evidence>
<name>A0A0F9K3W5_9ZZZZ</name>
<accession>A0A0F9K3W5</accession>
<protein>
    <submittedName>
        <fullName evidence="1">Uncharacterized protein</fullName>
    </submittedName>
</protein>
<proteinExistence type="predicted"/>
<reference evidence="1" key="1">
    <citation type="journal article" date="2015" name="Nature">
        <title>Complex archaea that bridge the gap between prokaryotes and eukaryotes.</title>
        <authorList>
            <person name="Spang A."/>
            <person name="Saw J.H."/>
            <person name="Jorgensen S.L."/>
            <person name="Zaremba-Niedzwiedzka K."/>
            <person name="Martijn J."/>
            <person name="Lind A.E."/>
            <person name="van Eijk R."/>
            <person name="Schleper C."/>
            <person name="Guy L."/>
            <person name="Ettema T.J."/>
        </authorList>
    </citation>
    <scope>NUCLEOTIDE SEQUENCE</scope>
</reference>
<sequence length="129" mass="14588">LVVLPLKMAESVDSPYLKELFYTLSLAGDKSPGRVYDGEVDFLIQERSFPSVIAYSSVLNPFGVNRFLGGMLRQVYPSFDYNFLIKTSTNSRLARMNAKGSKTKLDEMVRSNPTLGVDLENEIKTKYYN</sequence>